<sequence>MESVKCRTCSAMVNMPPVDVDDRPLPRWKCVCCEHLLARDPYCYRLERLDRGEVRRCLECREGPERQRHWHKVDLPPRWEPDLNRQGARKKFIRRRTQPPKLPHLPRNLSRSPRRASAVFAGGAAAALASSSGSSKRILNQKYSASIVDETTKTKQPASMRAHWVR</sequence>
<gene>
    <name evidence="2" type="ORF">JG687_00007349</name>
</gene>
<feature type="region of interest" description="Disordered" evidence="1">
    <location>
        <begin position="94"/>
        <end position="113"/>
    </location>
</feature>
<name>A0A8T1UFT4_9STRA</name>
<dbReference type="AlphaFoldDB" id="A0A8T1UFT4"/>
<dbReference type="EMBL" id="JAENGZ010000321">
    <property type="protein sequence ID" value="KAG6962065.1"/>
    <property type="molecule type" value="Genomic_DNA"/>
</dbReference>
<evidence type="ECO:0000256" key="1">
    <source>
        <dbReference type="SAM" id="MobiDB-lite"/>
    </source>
</evidence>
<organism evidence="2 3">
    <name type="scientific">Phytophthora cactorum</name>
    <dbReference type="NCBI Taxonomy" id="29920"/>
    <lineage>
        <taxon>Eukaryota</taxon>
        <taxon>Sar</taxon>
        <taxon>Stramenopiles</taxon>
        <taxon>Oomycota</taxon>
        <taxon>Peronosporomycetes</taxon>
        <taxon>Peronosporales</taxon>
        <taxon>Peronosporaceae</taxon>
        <taxon>Phytophthora</taxon>
    </lineage>
</organism>
<evidence type="ECO:0000313" key="2">
    <source>
        <dbReference type="EMBL" id="KAG6962065.1"/>
    </source>
</evidence>
<reference evidence="2" key="1">
    <citation type="submission" date="2021-01" db="EMBL/GenBank/DDBJ databases">
        <title>Phytophthora aleatoria, a newly-described species from Pinus radiata is distinct from Phytophthora cactorum isolates based on comparative genomics.</title>
        <authorList>
            <person name="Mcdougal R."/>
            <person name="Panda P."/>
            <person name="Williams N."/>
            <person name="Studholme D.J."/>
        </authorList>
    </citation>
    <scope>NUCLEOTIDE SEQUENCE</scope>
    <source>
        <strain evidence="2">NZFS 3830</strain>
    </source>
</reference>
<comment type="caution">
    <text evidence="2">The sequence shown here is derived from an EMBL/GenBank/DDBJ whole genome shotgun (WGS) entry which is preliminary data.</text>
</comment>
<dbReference type="Proteomes" id="UP000688947">
    <property type="component" value="Unassembled WGS sequence"/>
</dbReference>
<protein>
    <submittedName>
        <fullName evidence="2">Uncharacterized protein</fullName>
    </submittedName>
</protein>
<proteinExistence type="predicted"/>
<dbReference type="VEuPathDB" id="FungiDB:PC110_g12739"/>
<evidence type="ECO:0000313" key="3">
    <source>
        <dbReference type="Proteomes" id="UP000688947"/>
    </source>
</evidence>
<dbReference type="OrthoDB" id="10396463at2759"/>
<accession>A0A8T1UFT4</accession>